<evidence type="ECO:0000259" key="5">
    <source>
        <dbReference type="PROSITE" id="PS50931"/>
    </source>
</evidence>
<dbReference type="InterPro" id="IPR036388">
    <property type="entry name" value="WH-like_DNA-bd_sf"/>
</dbReference>
<feature type="domain" description="HTH lysR-type" evidence="5">
    <location>
        <begin position="1"/>
        <end position="58"/>
    </location>
</feature>
<evidence type="ECO:0000256" key="1">
    <source>
        <dbReference type="ARBA" id="ARBA00009437"/>
    </source>
</evidence>
<dbReference type="PANTHER" id="PTHR30126">
    <property type="entry name" value="HTH-TYPE TRANSCRIPTIONAL REGULATOR"/>
    <property type="match status" value="1"/>
</dbReference>
<evidence type="ECO:0000256" key="2">
    <source>
        <dbReference type="ARBA" id="ARBA00023015"/>
    </source>
</evidence>
<evidence type="ECO:0000313" key="6">
    <source>
        <dbReference type="EMBL" id="KEO91842.1"/>
    </source>
</evidence>
<dbReference type="Pfam" id="PF00126">
    <property type="entry name" value="HTH_1"/>
    <property type="match status" value="1"/>
</dbReference>
<evidence type="ECO:0000313" key="7">
    <source>
        <dbReference type="Proteomes" id="UP000027647"/>
    </source>
</evidence>
<keyword evidence="4" id="KW-0804">Transcription</keyword>
<name>A0A074N1N7_ERYLO</name>
<dbReference type="InterPro" id="IPR036390">
    <property type="entry name" value="WH_DNA-bd_sf"/>
</dbReference>
<dbReference type="Pfam" id="PF03466">
    <property type="entry name" value="LysR_substrate"/>
    <property type="match status" value="1"/>
</dbReference>
<dbReference type="EMBL" id="JMIW01000001">
    <property type="protein sequence ID" value="KEO91842.1"/>
    <property type="molecule type" value="Genomic_DNA"/>
</dbReference>
<dbReference type="PROSITE" id="PS50931">
    <property type="entry name" value="HTH_LYSR"/>
    <property type="match status" value="1"/>
</dbReference>
<sequence>MDITAFQTFLAAAATGSFSGASQRVNASPSSVTERIKQLEHRLGTKLFIRDKRGCQLTPAGEKFMGPARQAVRAWEVARYEVSLPERFERSLSFGGQYFLWDRLLLGWLDDVREAAPDLALRVTAGAWARLNRDLAEGILDMIVVHDPIFRRDISAERLFEDQLILVTAGDPARWREDFVRVDWGRSLGLEIAARLGLRPESGLVLDLGQRSARWLITNGKSGYMPEYLVKPLLESGKLTTIENAPSFEFPAYVCWREDVDPDLAKEVVESLKRRSPAP</sequence>
<comment type="similarity">
    <text evidence="1">Belongs to the LysR transcriptional regulatory family.</text>
</comment>
<dbReference type="Gene3D" id="3.40.190.10">
    <property type="entry name" value="Periplasmic binding protein-like II"/>
    <property type="match status" value="2"/>
</dbReference>
<dbReference type="SUPFAM" id="SSF46785">
    <property type="entry name" value="Winged helix' DNA-binding domain"/>
    <property type="match status" value="1"/>
</dbReference>
<protein>
    <submittedName>
        <fullName evidence="6">LysR family transcriptional regulator</fullName>
    </submittedName>
</protein>
<reference evidence="6 7" key="1">
    <citation type="submission" date="2014-04" db="EMBL/GenBank/DDBJ databases">
        <title>A comprehensive comparison of genomes of Erythrobacter spp. strains.</title>
        <authorList>
            <person name="Zheng Q."/>
        </authorList>
    </citation>
    <scope>NUCLEOTIDE SEQUENCE [LARGE SCALE GENOMIC DNA]</scope>
    <source>
        <strain evidence="6 7">DSM 6997</strain>
    </source>
</reference>
<dbReference type="SUPFAM" id="SSF53850">
    <property type="entry name" value="Periplasmic binding protein-like II"/>
    <property type="match status" value="1"/>
</dbReference>
<evidence type="ECO:0000256" key="4">
    <source>
        <dbReference type="ARBA" id="ARBA00023163"/>
    </source>
</evidence>
<dbReference type="OrthoDB" id="7216893at2"/>
<dbReference type="RefSeq" id="WP_034958195.1">
    <property type="nucleotide sequence ID" value="NZ_JMIW01000001.1"/>
</dbReference>
<dbReference type="AlphaFoldDB" id="A0A074N1N7"/>
<dbReference type="InterPro" id="IPR005119">
    <property type="entry name" value="LysR_subst-bd"/>
</dbReference>
<dbReference type="STRING" id="1044.EH31_03985"/>
<dbReference type="InterPro" id="IPR000847">
    <property type="entry name" value="LysR_HTH_N"/>
</dbReference>
<gene>
    <name evidence="6" type="ORF">EH31_03985</name>
</gene>
<dbReference type="PANTHER" id="PTHR30126:SF21">
    <property type="entry name" value="TRANSCRIPTIONAL REGULATOR-RELATED"/>
    <property type="match status" value="1"/>
</dbReference>
<accession>A0A074N1N7</accession>
<evidence type="ECO:0000256" key="3">
    <source>
        <dbReference type="ARBA" id="ARBA00023125"/>
    </source>
</evidence>
<dbReference type="FunFam" id="1.10.10.10:FF:000001">
    <property type="entry name" value="LysR family transcriptional regulator"/>
    <property type="match status" value="1"/>
</dbReference>
<keyword evidence="2" id="KW-0805">Transcription regulation</keyword>
<dbReference type="GO" id="GO:0003700">
    <property type="term" value="F:DNA-binding transcription factor activity"/>
    <property type="evidence" value="ECO:0007669"/>
    <property type="project" value="InterPro"/>
</dbReference>
<dbReference type="eggNOG" id="COG0583">
    <property type="taxonomic scope" value="Bacteria"/>
</dbReference>
<dbReference type="GO" id="GO:0000976">
    <property type="term" value="F:transcription cis-regulatory region binding"/>
    <property type="evidence" value="ECO:0007669"/>
    <property type="project" value="TreeGrafter"/>
</dbReference>
<keyword evidence="7" id="KW-1185">Reference proteome</keyword>
<dbReference type="CDD" id="cd05466">
    <property type="entry name" value="PBP2_LTTR_substrate"/>
    <property type="match status" value="1"/>
</dbReference>
<comment type="caution">
    <text evidence="6">The sequence shown here is derived from an EMBL/GenBank/DDBJ whole genome shotgun (WGS) entry which is preliminary data.</text>
</comment>
<proteinExistence type="inferred from homology"/>
<organism evidence="6 7">
    <name type="scientific">Erythrobacter longus</name>
    <dbReference type="NCBI Taxonomy" id="1044"/>
    <lineage>
        <taxon>Bacteria</taxon>
        <taxon>Pseudomonadati</taxon>
        <taxon>Pseudomonadota</taxon>
        <taxon>Alphaproteobacteria</taxon>
        <taxon>Sphingomonadales</taxon>
        <taxon>Erythrobacteraceae</taxon>
        <taxon>Erythrobacter/Porphyrobacter group</taxon>
        <taxon>Erythrobacter</taxon>
    </lineage>
</organism>
<dbReference type="Proteomes" id="UP000027647">
    <property type="component" value="Unassembled WGS sequence"/>
</dbReference>
<dbReference type="Gene3D" id="1.10.10.10">
    <property type="entry name" value="Winged helix-like DNA-binding domain superfamily/Winged helix DNA-binding domain"/>
    <property type="match status" value="1"/>
</dbReference>
<keyword evidence="3" id="KW-0238">DNA-binding</keyword>